<dbReference type="RefSeq" id="WP_127683308.1">
    <property type="nucleotide sequence ID" value="NZ_SACM01000003.1"/>
</dbReference>
<organism evidence="1 2">
    <name type="scientific">Inhella crocodyli</name>
    <dbReference type="NCBI Taxonomy" id="2499851"/>
    <lineage>
        <taxon>Bacteria</taxon>
        <taxon>Pseudomonadati</taxon>
        <taxon>Pseudomonadota</taxon>
        <taxon>Betaproteobacteria</taxon>
        <taxon>Burkholderiales</taxon>
        <taxon>Sphaerotilaceae</taxon>
        <taxon>Inhella</taxon>
    </lineage>
</organism>
<protein>
    <submittedName>
        <fullName evidence="1">Uncharacterized protein</fullName>
    </submittedName>
</protein>
<dbReference type="EMBL" id="SACM01000003">
    <property type="protein sequence ID" value="RVT84906.1"/>
    <property type="molecule type" value="Genomic_DNA"/>
</dbReference>
<dbReference type="Proteomes" id="UP000288587">
    <property type="component" value="Unassembled WGS sequence"/>
</dbReference>
<sequence>MLDIPNDFPLHKLVSQELMQLCIGSNDIVLRFYQRDEIESMAEKWKPGATIAIDSGFELSDKGRVICAASNEDLGNSAGGLTVLLRQIICSVERLPRNELLLRFSKGHALHLVTDEMGYESFHIELDGDMIDVAAPFSGA</sequence>
<evidence type="ECO:0000313" key="1">
    <source>
        <dbReference type="EMBL" id="RVT84906.1"/>
    </source>
</evidence>
<proteinExistence type="predicted"/>
<dbReference type="OrthoDB" id="9155275at2"/>
<name>A0A3S2UG16_9BURK</name>
<accession>A0A3S2UG16</accession>
<reference evidence="1 2" key="1">
    <citation type="submission" date="2019-01" db="EMBL/GenBank/DDBJ databases">
        <authorList>
            <person name="Chen W.-M."/>
        </authorList>
    </citation>
    <scope>NUCLEOTIDE SEQUENCE [LARGE SCALE GENOMIC DNA]</scope>
    <source>
        <strain evidence="1 2">CCP-18</strain>
    </source>
</reference>
<gene>
    <name evidence="1" type="ORF">EOD73_12345</name>
</gene>
<dbReference type="AlphaFoldDB" id="A0A3S2UG16"/>
<keyword evidence="2" id="KW-1185">Reference proteome</keyword>
<comment type="caution">
    <text evidence="1">The sequence shown here is derived from an EMBL/GenBank/DDBJ whole genome shotgun (WGS) entry which is preliminary data.</text>
</comment>
<evidence type="ECO:0000313" key="2">
    <source>
        <dbReference type="Proteomes" id="UP000288587"/>
    </source>
</evidence>